<keyword evidence="2" id="KW-0808">Transferase</keyword>
<comment type="caution">
    <text evidence="2">The sequence shown here is derived from an EMBL/GenBank/DDBJ whole genome shotgun (WGS) entry which is preliminary data.</text>
</comment>
<dbReference type="Proteomes" id="UP000242733">
    <property type="component" value="Unassembled WGS sequence"/>
</dbReference>
<accession>A0A2G6JB02</accession>
<sequence length="325" mass="36736">MNIVIFKNSYVPALKYGGTERVVYYLALELQKLGHNVTLLVRGLTQKSEVNCITYDENLPLAQQLPQGTEIVHLHEGVSEELPCPYVITMHGNLKDQRPLDKNTIFVSKNHAERFGSSSFVLNGLDWSDYSAIDWRRKRDAYHFLGKAAWRIKNVKGAIDIAVAAKEKMNIIGGYRFNFKMGVRFTLTPQASFYGMVGGVEKDQLLNGSKGLIFPILWNEPFGLAVTESLYFGAPVFATPYGSLSELVDPQVGFLSTCKQDLINAVKSNTFDPEVCHEYANDLFNSKIMALEYLKKYERVLNGHVLNEEEPFLQEVQSTKYLPFT</sequence>
<dbReference type="EMBL" id="PDSG01000005">
    <property type="protein sequence ID" value="PIE20593.1"/>
    <property type="molecule type" value="Genomic_DNA"/>
</dbReference>
<dbReference type="AlphaFoldDB" id="A0A2G6JB02"/>
<dbReference type="GO" id="GO:0016757">
    <property type="term" value="F:glycosyltransferase activity"/>
    <property type="evidence" value="ECO:0007669"/>
    <property type="project" value="InterPro"/>
</dbReference>
<dbReference type="SUPFAM" id="SSF53756">
    <property type="entry name" value="UDP-Glycosyltransferase/glycogen phosphorylase"/>
    <property type="match status" value="1"/>
</dbReference>
<dbReference type="Pfam" id="PF00534">
    <property type="entry name" value="Glycos_transf_1"/>
    <property type="match status" value="1"/>
</dbReference>
<proteinExistence type="predicted"/>
<name>A0A2G6JB02_NEPCE</name>
<evidence type="ECO:0000313" key="3">
    <source>
        <dbReference type="Proteomes" id="UP000242733"/>
    </source>
</evidence>
<feature type="domain" description="Glycosyl transferase family 1" evidence="1">
    <location>
        <begin position="187"/>
        <end position="278"/>
    </location>
</feature>
<evidence type="ECO:0000259" key="1">
    <source>
        <dbReference type="Pfam" id="PF00534"/>
    </source>
</evidence>
<organism evidence="2 3">
    <name type="scientific">Neptuniibacter caesariensis</name>
    <dbReference type="NCBI Taxonomy" id="207954"/>
    <lineage>
        <taxon>Bacteria</taxon>
        <taxon>Pseudomonadati</taxon>
        <taxon>Pseudomonadota</taxon>
        <taxon>Gammaproteobacteria</taxon>
        <taxon>Oceanospirillales</taxon>
        <taxon>Oceanospirillaceae</taxon>
        <taxon>Neptuniibacter</taxon>
    </lineage>
</organism>
<reference evidence="2 3" key="1">
    <citation type="submission" date="2017-10" db="EMBL/GenBank/DDBJ databases">
        <title>Novel microbial diversity and functional potential in the marine mammal oral microbiome.</title>
        <authorList>
            <person name="Dudek N.K."/>
            <person name="Sun C.L."/>
            <person name="Burstein D."/>
            <person name="Kantor R.S."/>
            <person name="Aliaga Goltsman D.S."/>
            <person name="Bik E.M."/>
            <person name="Thomas B.C."/>
            <person name="Banfield J.F."/>
            <person name="Relman D.A."/>
        </authorList>
    </citation>
    <scope>NUCLEOTIDE SEQUENCE [LARGE SCALE GENOMIC DNA]</scope>
    <source>
        <strain evidence="2">DOLJORAL78_49_30</strain>
    </source>
</reference>
<dbReference type="PANTHER" id="PTHR12526:SF595">
    <property type="entry name" value="BLL5217 PROTEIN"/>
    <property type="match status" value="1"/>
</dbReference>
<evidence type="ECO:0000313" key="2">
    <source>
        <dbReference type="EMBL" id="PIE20593.1"/>
    </source>
</evidence>
<dbReference type="InterPro" id="IPR001296">
    <property type="entry name" value="Glyco_trans_1"/>
</dbReference>
<dbReference type="PANTHER" id="PTHR12526">
    <property type="entry name" value="GLYCOSYLTRANSFERASE"/>
    <property type="match status" value="1"/>
</dbReference>
<dbReference type="Gene3D" id="3.40.50.2000">
    <property type="entry name" value="Glycogen Phosphorylase B"/>
    <property type="match status" value="2"/>
</dbReference>
<protein>
    <submittedName>
        <fullName evidence="2">Glycosyl transferase</fullName>
    </submittedName>
</protein>
<gene>
    <name evidence="2" type="ORF">CSA61_01540</name>
</gene>
<dbReference type="GO" id="GO:1901135">
    <property type="term" value="P:carbohydrate derivative metabolic process"/>
    <property type="evidence" value="ECO:0007669"/>
    <property type="project" value="UniProtKB-ARBA"/>
</dbReference>